<evidence type="ECO:0000256" key="1">
    <source>
        <dbReference type="SAM" id="Phobius"/>
    </source>
</evidence>
<dbReference type="AlphaFoldDB" id="A0A1F6DSK0"/>
<gene>
    <name evidence="2" type="ORF">A3C94_00630</name>
</gene>
<evidence type="ECO:0000313" key="2">
    <source>
        <dbReference type="EMBL" id="OGG64358.1"/>
    </source>
</evidence>
<evidence type="ECO:0000313" key="3">
    <source>
        <dbReference type="Proteomes" id="UP000177232"/>
    </source>
</evidence>
<proteinExistence type="predicted"/>
<organism evidence="2 3">
    <name type="scientific">Candidatus Kaiserbacteria bacterium RIFCSPHIGHO2_02_FULL_55_17</name>
    <dbReference type="NCBI Taxonomy" id="1798496"/>
    <lineage>
        <taxon>Bacteria</taxon>
        <taxon>Candidatus Kaiseribacteriota</taxon>
    </lineage>
</organism>
<protein>
    <submittedName>
        <fullName evidence="2">Uncharacterized protein</fullName>
    </submittedName>
</protein>
<dbReference type="STRING" id="1798496.A3C94_00630"/>
<feature type="transmembrane region" description="Helical" evidence="1">
    <location>
        <begin position="74"/>
        <end position="95"/>
    </location>
</feature>
<sequence>MRPNTTALARATSGVAWLVVFMTLAAELSAPFKAFLAGLVGHHWVAKSLIAAVAFVVFYFLFRKARESESPLGSVVFAVVSVVFGGLIIFSFYLWHFLLG</sequence>
<reference evidence="2 3" key="1">
    <citation type="journal article" date="2016" name="Nat. Commun.">
        <title>Thousands of microbial genomes shed light on interconnected biogeochemical processes in an aquifer system.</title>
        <authorList>
            <person name="Anantharaman K."/>
            <person name="Brown C.T."/>
            <person name="Hug L.A."/>
            <person name="Sharon I."/>
            <person name="Castelle C.J."/>
            <person name="Probst A.J."/>
            <person name="Thomas B.C."/>
            <person name="Singh A."/>
            <person name="Wilkins M.J."/>
            <person name="Karaoz U."/>
            <person name="Brodie E.L."/>
            <person name="Williams K.H."/>
            <person name="Hubbard S.S."/>
            <person name="Banfield J.F."/>
        </authorList>
    </citation>
    <scope>NUCLEOTIDE SEQUENCE [LARGE SCALE GENOMIC DNA]</scope>
</reference>
<keyword evidence="1" id="KW-1133">Transmembrane helix</keyword>
<dbReference type="EMBL" id="MFLJ01000026">
    <property type="protein sequence ID" value="OGG64358.1"/>
    <property type="molecule type" value="Genomic_DNA"/>
</dbReference>
<keyword evidence="1" id="KW-0812">Transmembrane</keyword>
<feature type="transmembrane region" description="Helical" evidence="1">
    <location>
        <begin position="41"/>
        <end position="62"/>
    </location>
</feature>
<keyword evidence="1" id="KW-0472">Membrane</keyword>
<accession>A0A1F6DSK0</accession>
<dbReference type="Proteomes" id="UP000177232">
    <property type="component" value="Unassembled WGS sequence"/>
</dbReference>
<comment type="caution">
    <text evidence="2">The sequence shown here is derived from an EMBL/GenBank/DDBJ whole genome shotgun (WGS) entry which is preliminary data.</text>
</comment>
<name>A0A1F6DSK0_9BACT</name>